<dbReference type="InterPro" id="IPR015421">
    <property type="entry name" value="PyrdxlP-dep_Trfase_major"/>
</dbReference>
<dbReference type="InterPro" id="IPR024551">
    <property type="entry name" value="AspAT_Ic"/>
</dbReference>
<keyword evidence="1" id="KW-0238">DNA-binding</keyword>
<protein>
    <submittedName>
        <fullName evidence="1">DNA-binding transcriptional regulator, MocR family, contains an aminotransferase domain</fullName>
    </submittedName>
</protein>
<dbReference type="AlphaFoldDB" id="A0A1I0C3Z4"/>
<dbReference type="GO" id="GO:0003677">
    <property type="term" value="F:DNA binding"/>
    <property type="evidence" value="ECO:0007669"/>
    <property type="project" value="UniProtKB-KW"/>
</dbReference>
<name>A0A1I0C3Z4_9FIRM</name>
<dbReference type="Pfam" id="PF12897">
    <property type="entry name" value="Asp_aminotransf"/>
    <property type="match status" value="1"/>
</dbReference>
<dbReference type="Proteomes" id="UP000199820">
    <property type="component" value="Unassembled WGS sequence"/>
</dbReference>
<dbReference type="SUPFAM" id="SSF53383">
    <property type="entry name" value="PLP-dependent transferases"/>
    <property type="match status" value="1"/>
</dbReference>
<gene>
    <name evidence="2" type="ORF">SAMN02910262_01187</name>
    <name evidence="1" type="ORF">SAMN04487771_10064</name>
</gene>
<dbReference type="PANTHER" id="PTHR43799">
    <property type="entry name" value="AMINOTRANSFERASE, PUTATIVE-RELATED"/>
    <property type="match status" value="1"/>
</dbReference>
<evidence type="ECO:0000313" key="2">
    <source>
        <dbReference type="EMBL" id="SFR73930.1"/>
    </source>
</evidence>
<dbReference type="eggNOG" id="COG1167">
    <property type="taxonomic scope" value="Bacteria"/>
</dbReference>
<keyword evidence="1" id="KW-0808">Transferase</keyword>
<dbReference type="Gene3D" id="3.40.640.10">
    <property type="entry name" value="Type I PLP-dependent aspartate aminotransferase-like (Major domain)"/>
    <property type="match status" value="1"/>
</dbReference>
<proteinExistence type="predicted"/>
<keyword evidence="3" id="KW-1185">Reference proteome</keyword>
<sequence>MKPFSEMTKDELKVLRKELKVKYHEFQDKNLQLNMSRGKPCSEQLDLSMGMMDVLNSECDLRSDDGSDCRNYGVLEGLPEAKQLISDMMEVSPEQVIIYGNSSLNVMYDQISRSFTHGVMGNTPWCKLDKVKWLCVVPGYDRHFGITEFFGFELINIPMLPDGPDMDMVEMYVNNDPEVKGIWCVPKYSNPTGNSYSAEVVDRFAHLKPAAPDFRIYWDNAYSIHHLYDNDHDFVPEILNACKKAGNPDIVYKFSSTSKITFPGSGIAAIAASHNNLDDIRKQLKVQTIGHDKVNQLRHVRFFGDIKGMNEHMRKHADILRPKFEAVEEILERELGGLGIGSWTKPKGGYFISFTGMDGTAKRIVARCKKCGVTMTDAGATYPYHKDPHDSNIRIAPSFPSLEELKKAAEIFALSARITTIDVMLENME</sequence>
<dbReference type="Proteomes" id="UP000214760">
    <property type="component" value="Unassembled WGS sequence"/>
</dbReference>
<organism evidence="1 3">
    <name type="scientific">[Clostridium] aminophilum</name>
    <dbReference type="NCBI Taxonomy" id="1526"/>
    <lineage>
        <taxon>Bacteria</taxon>
        <taxon>Bacillati</taxon>
        <taxon>Bacillota</taxon>
        <taxon>Clostridia</taxon>
        <taxon>Lachnospirales</taxon>
        <taxon>Lachnospiraceae</taxon>
    </lineage>
</organism>
<dbReference type="PANTHER" id="PTHR43799:SF1">
    <property type="entry name" value="ASPARTATE AMINOTRANSFERASE"/>
    <property type="match status" value="1"/>
</dbReference>
<accession>A0A1I0C3Z4</accession>
<evidence type="ECO:0000313" key="1">
    <source>
        <dbReference type="EMBL" id="SET14028.1"/>
    </source>
</evidence>
<dbReference type="GO" id="GO:0004069">
    <property type="term" value="F:L-aspartate:2-oxoglutarate aminotransferase activity"/>
    <property type="evidence" value="ECO:0007669"/>
    <property type="project" value="InterPro"/>
</dbReference>
<dbReference type="InterPro" id="IPR015422">
    <property type="entry name" value="PyrdxlP-dep_Trfase_small"/>
</dbReference>
<dbReference type="CDD" id="cd00609">
    <property type="entry name" value="AAT_like"/>
    <property type="match status" value="1"/>
</dbReference>
<reference evidence="3 4" key="1">
    <citation type="submission" date="2016-10" db="EMBL/GenBank/DDBJ databases">
        <authorList>
            <person name="de Groot N.N."/>
        </authorList>
    </citation>
    <scope>NUCLEOTIDE SEQUENCE [LARGE SCALE GENOMIC DNA]</scope>
    <source>
        <strain evidence="2 4">F</strain>
        <strain evidence="1 3">KH1P1</strain>
    </source>
</reference>
<dbReference type="InterPro" id="IPR015424">
    <property type="entry name" value="PyrdxlP-dep_Trfase"/>
</dbReference>
<evidence type="ECO:0000313" key="3">
    <source>
        <dbReference type="Proteomes" id="UP000199820"/>
    </source>
</evidence>
<dbReference type="EMBL" id="FOIL01000006">
    <property type="protein sequence ID" value="SET14028.1"/>
    <property type="molecule type" value="Genomic_DNA"/>
</dbReference>
<evidence type="ECO:0000313" key="4">
    <source>
        <dbReference type="Proteomes" id="UP000214760"/>
    </source>
</evidence>
<dbReference type="OrthoDB" id="9802328at2"/>
<keyword evidence="1" id="KW-0032">Aminotransferase</keyword>
<dbReference type="STRING" id="1526.SAMN02910262_01187"/>
<dbReference type="EMBL" id="FOZC01000005">
    <property type="protein sequence ID" value="SFR73930.1"/>
    <property type="molecule type" value="Genomic_DNA"/>
</dbReference>
<dbReference type="Gene3D" id="3.90.1150.10">
    <property type="entry name" value="Aspartate Aminotransferase, domain 1"/>
    <property type="match status" value="1"/>
</dbReference>
<dbReference type="RefSeq" id="WP_031474949.1">
    <property type="nucleotide sequence ID" value="NZ_FOIL01000006.1"/>
</dbReference>